<dbReference type="OrthoDB" id="5369347at2759"/>
<organism evidence="2 3">
    <name type="scientific">Fusarium tricinctum</name>
    <dbReference type="NCBI Taxonomy" id="61284"/>
    <lineage>
        <taxon>Eukaryota</taxon>
        <taxon>Fungi</taxon>
        <taxon>Dikarya</taxon>
        <taxon>Ascomycota</taxon>
        <taxon>Pezizomycotina</taxon>
        <taxon>Sordariomycetes</taxon>
        <taxon>Hypocreomycetidae</taxon>
        <taxon>Hypocreales</taxon>
        <taxon>Nectriaceae</taxon>
        <taxon>Fusarium</taxon>
        <taxon>Fusarium tricinctum species complex</taxon>
    </lineage>
</organism>
<keyword evidence="3" id="KW-1185">Reference proteome</keyword>
<evidence type="ECO:0000313" key="2">
    <source>
        <dbReference type="EMBL" id="KAH7261558.1"/>
    </source>
</evidence>
<dbReference type="AlphaFoldDB" id="A0A8K0S5L3"/>
<dbReference type="EMBL" id="JAGPXF010000001">
    <property type="protein sequence ID" value="KAH7261558.1"/>
    <property type="molecule type" value="Genomic_DNA"/>
</dbReference>
<comment type="caution">
    <text evidence="2">The sequence shown here is derived from an EMBL/GenBank/DDBJ whole genome shotgun (WGS) entry which is preliminary data.</text>
</comment>
<accession>A0A8K0S5L3</accession>
<proteinExistence type="predicted"/>
<protein>
    <submittedName>
        <fullName evidence="2">Uncharacterized protein</fullName>
    </submittedName>
</protein>
<evidence type="ECO:0000313" key="3">
    <source>
        <dbReference type="Proteomes" id="UP000813427"/>
    </source>
</evidence>
<evidence type="ECO:0000256" key="1">
    <source>
        <dbReference type="SAM" id="MobiDB-lite"/>
    </source>
</evidence>
<feature type="compositionally biased region" description="Low complexity" evidence="1">
    <location>
        <begin position="14"/>
        <end position="27"/>
    </location>
</feature>
<reference evidence="2" key="1">
    <citation type="journal article" date="2021" name="Nat. Commun.">
        <title>Genetic determinants of endophytism in the Arabidopsis root mycobiome.</title>
        <authorList>
            <person name="Mesny F."/>
            <person name="Miyauchi S."/>
            <person name="Thiergart T."/>
            <person name="Pickel B."/>
            <person name="Atanasova L."/>
            <person name="Karlsson M."/>
            <person name="Huettel B."/>
            <person name="Barry K.W."/>
            <person name="Haridas S."/>
            <person name="Chen C."/>
            <person name="Bauer D."/>
            <person name="Andreopoulos W."/>
            <person name="Pangilinan J."/>
            <person name="LaButti K."/>
            <person name="Riley R."/>
            <person name="Lipzen A."/>
            <person name="Clum A."/>
            <person name="Drula E."/>
            <person name="Henrissat B."/>
            <person name="Kohler A."/>
            <person name="Grigoriev I.V."/>
            <person name="Martin F.M."/>
            <person name="Hacquard S."/>
        </authorList>
    </citation>
    <scope>NUCLEOTIDE SEQUENCE</scope>
    <source>
        <strain evidence="2">MPI-SDFR-AT-0068</strain>
    </source>
</reference>
<gene>
    <name evidence="2" type="ORF">BKA59DRAFT_539315</name>
</gene>
<name>A0A8K0S5L3_9HYPO</name>
<dbReference type="Proteomes" id="UP000813427">
    <property type="component" value="Unassembled WGS sequence"/>
</dbReference>
<sequence length="365" mass="41948">MIESRFVESECVKSITSDSDSADSSGSWEPPLTSRRPQITQPLHIIPNYCLGRVIGLADTFIWAFFPALFSGKLSDTYSQTCIPKKNFMHWYEEVMLPAITAVIDDNNILQYIPKTHAIASSDCSAPWEALAALAVAEEEEADMEEELGGFTGAKRRDGPAAPLGSRRKHFYVTLQPRYLVALWEEIYSRAAFWPEYAGLRLYMAAKNTKLTWMRPTFESALGDWQHHWNYAVDEAYIDPEVTYIDIGRQMTPADTGPHGRVFLWRRCCMDRLWRRRLQWSRIQNRLYHCEEDAYKDDSGKRKAPPIHRATYPFVTLRDARDMTITPSSSSWELRNGLVYSQFYNLIKVPFDAASNATRVFVNGE</sequence>
<feature type="region of interest" description="Disordered" evidence="1">
    <location>
        <begin position="14"/>
        <end position="35"/>
    </location>
</feature>